<evidence type="ECO:0000256" key="2">
    <source>
        <dbReference type="ARBA" id="ARBA00022857"/>
    </source>
</evidence>
<evidence type="ECO:0000256" key="1">
    <source>
        <dbReference type="ARBA" id="ARBA00005725"/>
    </source>
</evidence>
<feature type="domain" description="NmrA-like" evidence="4">
    <location>
        <begin position="3"/>
        <end position="198"/>
    </location>
</feature>
<dbReference type="Gene3D" id="3.90.25.10">
    <property type="entry name" value="UDP-galactose 4-epimerase, domain 1"/>
    <property type="match status" value="1"/>
</dbReference>
<dbReference type="GO" id="GO:0016491">
    <property type="term" value="F:oxidoreductase activity"/>
    <property type="evidence" value="ECO:0007669"/>
    <property type="project" value="UniProtKB-KW"/>
</dbReference>
<dbReference type="PANTHER" id="PTHR47706">
    <property type="entry name" value="NMRA-LIKE FAMILY PROTEIN"/>
    <property type="match status" value="1"/>
</dbReference>
<evidence type="ECO:0000313" key="5">
    <source>
        <dbReference type="EMBL" id="KAH7114612.1"/>
    </source>
</evidence>
<dbReference type="EMBL" id="JAGMUV010000032">
    <property type="protein sequence ID" value="KAH7114612.1"/>
    <property type="molecule type" value="Genomic_DNA"/>
</dbReference>
<accession>A0A9P9D900</accession>
<sequence>MRVVIAGSGDLSRYICEEFAKTAHELIVLTRKHKPHFDRPGVTQFVTDYTLESVSKGLADGEVLISTISDCTQSYIDVHRTLLQACQQSSKCKRFIPSEFAGDVESVPDQPGFYYRTRDPIRKLLREQSVVEWTLVCVGWLIDYVVPSKNRYIKDIGDAVPVNLADGRIVIPGTGKEPVDATWVRDVATALASLVDAPAWEPYTFVSGERTCWHDVAKVIKERNPSLTMQHKSLYDLTEIIRTSKDEDLLLEVDQQIYSLSYASSMPQDKVQAHRQKYFPGVRFRTLQDGLAEFDGDVNIIV</sequence>
<keyword evidence="6" id="KW-1185">Reference proteome</keyword>
<evidence type="ECO:0000256" key="3">
    <source>
        <dbReference type="ARBA" id="ARBA00023002"/>
    </source>
</evidence>
<dbReference type="InterPro" id="IPR051609">
    <property type="entry name" value="NmrA/Isoflavone_reductase-like"/>
</dbReference>
<dbReference type="SUPFAM" id="SSF51735">
    <property type="entry name" value="NAD(P)-binding Rossmann-fold domains"/>
    <property type="match status" value="1"/>
</dbReference>
<proteinExistence type="inferred from homology"/>
<comment type="similarity">
    <text evidence="1">Belongs to the NmrA-type oxidoreductase family. Isoflavone reductase subfamily.</text>
</comment>
<dbReference type="InterPro" id="IPR008030">
    <property type="entry name" value="NmrA-like"/>
</dbReference>
<reference evidence="5" key="1">
    <citation type="journal article" date="2021" name="Nat. Commun.">
        <title>Genetic determinants of endophytism in the Arabidopsis root mycobiome.</title>
        <authorList>
            <person name="Mesny F."/>
            <person name="Miyauchi S."/>
            <person name="Thiergart T."/>
            <person name="Pickel B."/>
            <person name="Atanasova L."/>
            <person name="Karlsson M."/>
            <person name="Huettel B."/>
            <person name="Barry K.W."/>
            <person name="Haridas S."/>
            <person name="Chen C."/>
            <person name="Bauer D."/>
            <person name="Andreopoulos W."/>
            <person name="Pangilinan J."/>
            <person name="LaButti K."/>
            <person name="Riley R."/>
            <person name="Lipzen A."/>
            <person name="Clum A."/>
            <person name="Drula E."/>
            <person name="Henrissat B."/>
            <person name="Kohler A."/>
            <person name="Grigoriev I.V."/>
            <person name="Martin F.M."/>
            <person name="Hacquard S."/>
        </authorList>
    </citation>
    <scope>NUCLEOTIDE SEQUENCE</scope>
    <source>
        <strain evidence="5">MPI-CAGE-AT-0147</strain>
    </source>
</reference>
<dbReference type="Gene3D" id="3.40.50.720">
    <property type="entry name" value="NAD(P)-binding Rossmann-like Domain"/>
    <property type="match status" value="2"/>
</dbReference>
<evidence type="ECO:0000259" key="4">
    <source>
        <dbReference type="Pfam" id="PF05368"/>
    </source>
</evidence>
<dbReference type="Pfam" id="PF05368">
    <property type="entry name" value="NmrA"/>
    <property type="match status" value="1"/>
</dbReference>
<dbReference type="AlphaFoldDB" id="A0A9P9D900"/>
<protein>
    <recommendedName>
        <fullName evidence="4">NmrA-like domain-containing protein</fullName>
    </recommendedName>
</protein>
<comment type="caution">
    <text evidence="5">The sequence shown here is derived from an EMBL/GenBank/DDBJ whole genome shotgun (WGS) entry which is preliminary data.</text>
</comment>
<keyword evidence="2" id="KW-0521">NADP</keyword>
<dbReference type="InterPro" id="IPR036291">
    <property type="entry name" value="NAD(P)-bd_dom_sf"/>
</dbReference>
<dbReference type="PANTHER" id="PTHR47706:SF4">
    <property type="entry name" value="NMRA-LIKE DOMAIN-CONTAINING PROTEIN"/>
    <property type="match status" value="1"/>
</dbReference>
<dbReference type="OrthoDB" id="419598at2759"/>
<name>A0A9P9D900_9HYPO</name>
<gene>
    <name evidence="5" type="ORF">EDB81DRAFT_822345</name>
</gene>
<keyword evidence="3" id="KW-0560">Oxidoreductase</keyword>
<evidence type="ECO:0000313" key="6">
    <source>
        <dbReference type="Proteomes" id="UP000738349"/>
    </source>
</evidence>
<dbReference type="Proteomes" id="UP000738349">
    <property type="component" value="Unassembled WGS sequence"/>
</dbReference>
<organism evidence="5 6">
    <name type="scientific">Dactylonectria macrodidyma</name>
    <dbReference type="NCBI Taxonomy" id="307937"/>
    <lineage>
        <taxon>Eukaryota</taxon>
        <taxon>Fungi</taxon>
        <taxon>Dikarya</taxon>
        <taxon>Ascomycota</taxon>
        <taxon>Pezizomycotina</taxon>
        <taxon>Sordariomycetes</taxon>
        <taxon>Hypocreomycetidae</taxon>
        <taxon>Hypocreales</taxon>
        <taxon>Nectriaceae</taxon>
        <taxon>Dactylonectria</taxon>
    </lineage>
</organism>